<gene>
    <name evidence="11" type="ORF">M6B38_274410</name>
</gene>
<reference evidence="11" key="1">
    <citation type="journal article" date="2023" name="GigaByte">
        <title>Genome assembly of the bearded iris, Iris pallida Lam.</title>
        <authorList>
            <person name="Bruccoleri R.E."/>
            <person name="Oakeley E.J."/>
            <person name="Faust A.M.E."/>
            <person name="Altorfer M."/>
            <person name="Dessus-Babus S."/>
            <person name="Burckhardt D."/>
            <person name="Oertli M."/>
            <person name="Naumann U."/>
            <person name="Petersen F."/>
            <person name="Wong J."/>
        </authorList>
    </citation>
    <scope>NUCLEOTIDE SEQUENCE</scope>
    <source>
        <strain evidence="11">GSM-AAB239-AS_SAM_17_03QT</strain>
    </source>
</reference>
<evidence type="ECO:0000256" key="1">
    <source>
        <dbReference type="ARBA" id="ARBA00004609"/>
    </source>
</evidence>
<organism evidence="11 12">
    <name type="scientific">Iris pallida</name>
    <name type="common">Sweet iris</name>
    <dbReference type="NCBI Taxonomy" id="29817"/>
    <lineage>
        <taxon>Eukaryota</taxon>
        <taxon>Viridiplantae</taxon>
        <taxon>Streptophyta</taxon>
        <taxon>Embryophyta</taxon>
        <taxon>Tracheophyta</taxon>
        <taxon>Spermatophyta</taxon>
        <taxon>Magnoliopsida</taxon>
        <taxon>Liliopsida</taxon>
        <taxon>Asparagales</taxon>
        <taxon>Iridaceae</taxon>
        <taxon>Iridoideae</taxon>
        <taxon>Irideae</taxon>
        <taxon>Iris</taxon>
    </lineage>
</organism>
<accession>A0AAX6I6F9</accession>
<keyword evidence="12" id="KW-1185">Reference proteome</keyword>
<evidence type="ECO:0000259" key="10">
    <source>
        <dbReference type="SMART" id="SM00768"/>
    </source>
</evidence>
<dbReference type="PANTHER" id="PTHR31044">
    <property type="entry name" value="BETA-1,3 GLUCANASE"/>
    <property type="match status" value="1"/>
</dbReference>
<keyword evidence="7" id="KW-0325">Glycoprotein</keyword>
<dbReference type="Pfam" id="PF07983">
    <property type="entry name" value="X8"/>
    <property type="match status" value="1"/>
</dbReference>
<dbReference type="InterPro" id="IPR044788">
    <property type="entry name" value="X8_dom_prot"/>
</dbReference>
<keyword evidence="2" id="KW-1003">Cell membrane</keyword>
<dbReference type="Gene3D" id="1.20.58.1040">
    <property type="match status" value="1"/>
</dbReference>
<protein>
    <submittedName>
        <fullName evidence="11">Glucan endo-1,3-beta-glucosidase 12-like isoform X1</fullName>
    </submittedName>
</protein>
<evidence type="ECO:0000256" key="5">
    <source>
        <dbReference type="ARBA" id="ARBA00023136"/>
    </source>
</evidence>
<evidence type="ECO:0000256" key="9">
    <source>
        <dbReference type="SAM" id="SignalP"/>
    </source>
</evidence>
<evidence type="ECO:0000256" key="4">
    <source>
        <dbReference type="ARBA" id="ARBA00022729"/>
    </source>
</evidence>
<evidence type="ECO:0000256" key="6">
    <source>
        <dbReference type="ARBA" id="ARBA00023157"/>
    </source>
</evidence>
<evidence type="ECO:0000256" key="3">
    <source>
        <dbReference type="ARBA" id="ARBA00022622"/>
    </source>
</evidence>
<dbReference type="AlphaFoldDB" id="A0AAX6I6F9"/>
<feature type="region of interest" description="Disordered" evidence="8">
    <location>
        <begin position="287"/>
        <end position="332"/>
    </location>
</feature>
<comment type="subcellular location">
    <subcellularLocation>
        <location evidence="1">Cell membrane</location>
        <topology evidence="1">Lipid-anchor</topology>
        <topology evidence="1">GPI-anchor</topology>
    </subcellularLocation>
</comment>
<dbReference type="GO" id="GO:0009506">
    <property type="term" value="C:plasmodesma"/>
    <property type="evidence" value="ECO:0007669"/>
    <property type="project" value="UniProtKB-ARBA"/>
</dbReference>
<evidence type="ECO:0000256" key="8">
    <source>
        <dbReference type="SAM" id="MobiDB-lite"/>
    </source>
</evidence>
<feature type="signal peptide" evidence="9">
    <location>
        <begin position="1"/>
        <end position="25"/>
    </location>
</feature>
<keyword evidence="5" id="KW-0472">Membrane</keyword>
<dbReference type="GO" id="GO:0005886">
    <property type="term" value="C:plasma membrane"/>
    <property type="evidence" value="ECO:0007669"/>
    <property type="project" value="UniProtKB-SubCell"/>
</dbReference>
<evidence type="ECO:0000313" key="11">
    <source>
        <dbReference type="EMBL" id="KAJ6848457.1"/>
    </source>
</evidence>
<dbReference type="SMART" id="SM00768">
    <property type="entry name" value="X8"/>
    <property type="match status" value="1"/>
</dbReference>
<dbReference type="InterPro" id="IPR012946">
    <property type="entry name" value="X8"/>
</dbReference>
<dbReference type="FunFam" id="1.20.58.1040:FF:000001">
    <property type="entry name" value="Glucan endo-1,3-beta-glucosidase 4"/>
    <property type="match status" value="1"/>
</dbReference>
<keyword evidence="3" id="KW-0336">GPI-anchor</keyword>
<evidence type="ECO:0000256" key="2">
    <source>
        <dbReference type="ARBA" id="ARBA00022475"/>
    </source>
</evidence>
<dbReference type="GO" id="GO:0098552">
    <property type="term" value="C:side of membrane"/>
    <property type="evidence" value="ECO:0007669"/>
    <property type="project" value="UniProtKB-KW"/>
</dbReference>
<feature type="region of interest" description="Disordered" evidence="8">
    <location>
        <begin position="474"/>
        <end position="520"/>
    </location>
</feature>
<evidence type="ECO:0000313" key="12">
    <source>
        <dbReference type="Proteomes" id="UP001140949"/>
    </source>
</evidence>
<proteinExistence type="predicted"/>
<keyword evidence="6" id="KW-1015">Disulfide bond</keyword>
<keyword evidence="3" id="KW-0449">Lipoprotein</keyword>
<feature type="domain" description="X8" evidence="10">
    <location>
        <begin position="381"/>
        <end position="465"/>
    </location>
</feature>
<dbReference type="EMBL" id="JANAVB010004600">
    <property type="protein sequence ID" value="KAJ6848457.1"/>
    <property type="molecule type" value="Genomic_DNA"/>
</dbReference>
<dbReference type="Proteomes" id="UP001140949">
    <property type="component" value="Unassembled WGS sequence"/>
</dbReference>
<feature type="compositionally biased region" description="Low complexity" evidence="8">
    <location>
        <begin position="292"/>
        <end position="332"/>
    </location>
</feature>
<sequence>MASRGILAKNLIFIFFLSLYTCCSSSGTLVGLSYDARGASPTWSPRETFSLLRKNNISVSHFRVLLTNPPQAFPDPPPDSADIRIDLSVEEGFQTHLPESVRRLNIDTIVLTRKEGDTTRSLLPALNSVRSALEALAVERRPKVSATFALPTLEKDLPSIAEFVERTKSSIFVEAFVDGDSLVHSVIERALHACSLLPNARIVLYVKTSVVVPSVTEIAEFSDRVTKSIEKYPQIRERISKIYVDASLLVESLMIFPSSHRELVAEKTTAFRFTKVSRDIVTVPSTDPPTVFPTTTSPPVTIPSTNPTTAPITIPALNPTPTTTTPVTTPTTAAPVTVPPVVPVTGIPLPPPSPVMPVGGTTPTGTVPAGGTPTAGSSGQSWCVAKSGAPESVLQSALDYACGSGKADCASIQMSGACYSPNSLQAHASYAFNSYYQKNPVPTSCNFGGAATIATTNPSTGTCNFPSSSSASNVNPASSTGGGGFAPTGPTPTYGSNSGSGMPLVNPDSPGGSTAVMGSESPTGAVTSSSLCLYAGWPLLLLALTTSCFAGSV</sequence>
<dbReference type="PANTHER" id="PTHR31044:SF120">
    <property type="entry name" value="CARBOHYDRATE-BINDING X8 DOMAIN SUPERFAMILY PROTEIN"/>
    <property type="match status" value="1"/>
</dbReference>
<name>A0AAX6I6F9_IRIPA</name>
<feature type="chain" id="PRO_5043522823" evidence="9">
    <location>
        <begin position="26"/>
        <end position="553"/>
    </location>
</feature>
<evidence type="ECO:0000256" key="7">
    <source>
        <dbReference type="ARBA" id="ARBA00023180"/>
    </source>
</evidence>
<reference evidence="11" key="2">
    <citation type="submission" date="2023-04" db="EMBL/GenBank/DDBJ databases">
        <authorList>
            <person name="Bruccoleri R.E."/>
            <person name="Oakeley E.J."/>
            <person name="Faust A.-M."/>
            <person name="Dessus-Babus S."/>
            <person name="Altorfer M."/>
            <person name="Burckhardt D."/>
            <person name="Oertli M."/>
            <person name="Naumann U."/>
            <person name="Petersen F."/>
            <person name="Wong J."/>
        </authorList>
    </citation>
    <scope>NUCLEOTIDE SEQUENCE</scope>
    <source>
        <strain evidence="11">GSM-AAB239-AS_SAM_17_03QT</strain>
        <tissue evidence="11">Leaf</tissue>
    </source>
</reference>
<comment type="caution">
    <text evidence="11">The sequence shown here is derived from an EMBL/GenBank/DDBJ whole genome shotgun (WGS) entry which is preliminary data.</text>
</comment>
<keyword evidence="4 9" id="KW-0732">Signal</keyword>